<accession>A0A2J8B3U1</accession>
<dbReference type="RefSeq" id="WP_102892167.1">
    <property type="nucleotide sequence ID" value="NZ_NBZD01000001.1"/>
</dbReference>
<dbReference type="InterPro" id="IPR011990">
    <property type="entry name" value="TPR-like_helical_dom_sf"/>
</dbReference>
<sequence length="731" mass="82700">MLWNDFQKLISEPMTVFPLPFCDDYYEVPLFKSKGMEDFAAVLRCAAVFNQNSFELANALEPCTDEAARTRLLSLAISLPPPKKHTKYLNRLIKSWLEFTRVFLQCADPTSTPASVPEANLLSTGAAKDGRPLGADVTTEKINIIKSRDEARKIDAVVTDEYINKLLAASAEFFAACVGILTDIALESFPAQTKKAAVAGEAEAANCIRAEKTNGMTEISEEDRKITDADIVRLHAMAPGLNLPKLAVLATTWSRQKFLAAVDVNLTKFYMQIALTEMACFTSIINPIGKAFIDKGYEILYESEILTDLQKKVVCLHQIQYELSFFSHYTITDLHLLLRHLQTVCPWIWQEATGENILFAVAETLNNNAAWQDLLDLVTSVPEKYWSSRIYGLVRQATIELNQWELCLKYCENELQTGKAEVKTYYDAGYAWYNLGEFADSLAVLRQGMAIYGHLVKLSIGSAYALIAMEKYDEALNCLYEVADEVHESGYCEIDYNLALAQTYVALKRPGKALPIYRYLTNVYGPQAVFCRDRARALSEMGYKEEALRVVREGLKFEPEDTNLLLTRCFLHASMPYLSHKQALLSFKQALAGNKLTAEELDQLAVAALHLDLFDIAGEAIITAWRQDKYFAPLYYTIALYWQAKGQSELAQRVLDYVLQFADDRYDYLMFKATLYMESGEFTTALEYLDYCQHINGVNLEIALGKMQIYRFWGLEDERLVWSTIAKSLGE</sequence>
<organism evidence="1 2">
    <name type="scientific">Mageeibacillus indolicus</name>
    <dbReference type="NCBI Taxonomy" id="884684"/>
    <lineage>
        <taxon>Bacteria</taxon>
        <taxon>Bacillati</taxon>
        <taxon>Bacillota</taxon>
        <taxon>Clostridia</taxon>
        <taxon>Eubacteriales</taxon>
        <taxon>Oscillospiraceae</taxon>
        <taxon>Mageeibacillus</taxon>
    </lineage>
</organism>
<dbReference type="AlphaFoldDB" id="A0A2J8B3U1"/>
<dbReference type="Proteomes" id="UP000236394">
    <property type="component" value="Unassembled WGS sequence"/>
</dbReference>
<proteinExistence type="predicted"/>
<dbReference type="Gene3D" id="1.25.40.10">
    <property type="entry name" value="Tetratricopeptide repeat domain"/>
    <property type="match status" value="1"/>
</dbReference>
<evidence type="ECO:0000313" key="2">
    <source>
        <dbReference type="Proteomes" id="UP000236394"/>
    </source>
</evidence>
<protein>
    <submittedName>
        <fullName evidence="1">Uncharacterized protein</fullName>
    </submittedName>
</protein>
<dbReference type="SMART" id="SM00028">
    <property type="entry name" value="TPR"/>
    <property type="match status" value="5"/>
</dbReference>
<dbReference type="EMBL" id="NBZD01000001">
    <property type="protein sequence ID" value="PNH19404.1"/>
    <property type="molecule type" value="Genomic_DNA"/>
</dbReference>
<comment type="caution">
    <text evidence="1">The sequence shown here is derived from an EMBL/GenBank/DDBJ whole genome shotgun (WGS) entry which is preliminary data.</text>
</comment>
<evidence type="ECO:0000313" key="1">
    <source>
        <dbReference type="EMBL" id="PNH19404.1"/>
    </source>
</evidence>
<name>A0A2J8B3U1_9FIRM</name>
<dbReference type="InterPro" id="IPR019734">
    <property type="entry name" value="TPR_rpt"/>
</dbReference>
<reference evidence="2" key="1">
    <citation type="submission" date="2017-04" db="EMBL/GenBank/DDBJ databases">
        <authorList>
            <person name="Bumgarner R.E."/>
            <person name="Fredricks D.N."/>
            <person name="Srinivasan S."/>
        </authorList>
    </citation>
    <scope>NUCLEOTIDE SEQUENCE [LARGE SCALE GENOMIC DNA]</scope>
    <source>
        <strain evidence="2">KA00405</strain>
    </source>
</reference>
<dbReference type="SUPFAM" id="SSF48452">
    <property type="entry name" value="TPR-like"/>
    <property type="match status" value="2"/>
</dbReference>
<gene>
    <name evidence="1" type="ORF">B7R76_00510</name>
</gene>